<proteinExistence type="predicted"/>
<accession>A0A8B6G0G6</accession>
<gene>
    <name evidence="1" type="ORF">MGAL_10B034602</name>
</gene>
<evidence type="ECO:0000313" key="1">
    <source>
        <dbReference type="EMBL" id="VDI56999.1"/>
    </source>
</evidence>
<dbReference type="EMBL" id="UYJE01007681">
    <property type="protein sequence ID" value="VDI56999.1"/>
    <property type="molecule type" value="Genomic_DNA"/>
</dbReference>
<name>A0A8B6G0G6_MYTGA</name>
<dbReference type="Proteomes" id="UP000596742">
    <property type="component" value="Unassembled WGS sequence"/>
</dbReference>
<dbReference type="AlphaFoldDB" id="A0A8B6G0G6"/>
<protein>
    <submittedName>
        <fullName evidence="1">Uncharacterized protein</fullName>
    </submittedName>
</protein>
<dbReference type="PANTHER" id="PTHR37984:SF15">
    <property type="entry name" value="INTEGRASE CATALYTIC DOMAIN-CONTAINING PROTEIN"/>
    <property type="match status" value="1"/>
</dbReference>
<reference evidence="1" key="1">
    <citation type="submission" date="2018-11" db="EMBL/GenBank/DDBJ databases">
        <authorList>
            <person name="Alioto T."/>
            <person name="Alioto T."/>
        </authorList>
    </citation>
    <scope>NUCLEOTIDE SEQUENCE</scope>
</reference>
<dbReference type="PANTHER" id="PTHR37984">
    <property type="entry name" value="PROTEIN CBG26694"/>
    <property type="match status" value="1"/>
</dbReference>
<dbReference type="OrthoDB" id="6115755at2759"/>
<dbReference type="InterPro" id="IPR050951">
    <property type="entry name" value="Retrovirus_Pol_polyprotein"/>
</dbReference>
<keyword evidence="2" id="KW-1185">Reference proteome</keyword>
<evidence type="ECO:0000313" key="2">
    <source>
        <dbReference type="Proteomes" id="UP000596742"/>
    </source>
</evidence>
<sequence>MNKRKFNFEIKYRSGCANTNADALSRNPVDKELQVKLNQITQSTSLLELSGLITKASCEVDINQIDVERQMQCTQTFPKYSFNAMKQLQNSDDILSIVVKFVFDQHKPSQKILLKQPKEVRKILQKFDSLSLVNGVLYRTIEDPEIGECKQLLVPETMKTYVLDTMHNLSGHQETEVNSNIDKYLSEHQKCVTEAIKLAQNNTAKKVEERQLIREKTTNDKTISLGTFVLLKKHEKGRCKIQDNWKPTPYKVVDKLNDNVYGIQLADGSGPIRNVTRTEILDTGTQTVEEGNAEDSNSFSEE</sequence>
<organism evidence="1 2">
    <name type="scientific">Mytilus galloprovincialis</name>
    <name type="common">Mediterranean mussel</name>
    <dbReference type="NCBI Taxonomy" id="29158"/>
    <lineage>
        <taxon>Eukaryota</taxon>
        <taxon>Metazoa</taxon>
        <taxon>Spiralia</taxon>
        <taxon>Lophotrochozoa</taxon>
        <taxon>Mollusca</taxon>
        <taxon>Bivalvia</taxon>
        <taxon>Autobranchia</taxon>
        <taxon>Pteriomorphia</taxon>
        <taxon>Mytilida</taxon>
        <taxon>Mytiloidea</taxon>
        <taxon>Mytilidae</taxon>
        <taxon>Mytilinae</taxon>
        <taxon>Mytilus</taxon>
    </lineage>
</organism>
<comment type="caution">
    <text evidence="1">The sequence shown here is derived from an EMBL/GenBank/DDBJ whole genome shotgun (WGS) entry which is preliminary data.</text>
</comment>